<dbReference type="Proteomes" id="UP000261212">
    <property type="component" value="Unassembled WGS sequence"/>
</dbReference>
<reference evidence="1 2" key="1">
    <citation type="submission" date="2018-08" db="EMBL/GenBank/DDBJ databases">
        <title>A genome reference for cultivated species of the human gut microbiota.</title>
        <authorList>
            <person name="Zou Y."/>
            <person name="Xue W."/>
            <person name="Luo G."/>
        </authorList>
    </citation>
    <scope>NUCLEOTIDE SEQUENCE [LARGE SCALE GENOMIC DNA]</scope>
    <source>
        <strain evidence="1 2">AM25-6</strain>
    </source>
</reference>
<protein>
    <submittedName>
        <fullName evidence="1">Uncharacterized protein</fullName>
    </submittedName>
</protein>
<dbReference type="RefSeq" id="WP_117532436.1">
    <property type="nucleotide sequence ID" value="NZ_QUSM01000004.1"/>
</dbReference>
<gene>
    <name evidence="1" type="ORF">DW687_08565</name>
</gene>
<name>A0A3E3DXY4_9FIRM</name>
<sequence>MARTVLANITKGIRNDGVEIEGASLSTTDKYIDFGGNNTRTAVLVSNAGSSASTVTFYHGDGVQGVENGDLEVTLGAGKEALVCLESGRFNITTGENRGLIKCKASAAVTISVIEIA</sequence>
<dbReference type="EMBL" id="QUSM01000004">
    <property type="protein sequence ID" value="RGD73819.1"/>
    <property type="molecule type" value="Genomic_DNA"/>
</dbReference>
<evidence type="ECO:0000313" key="1">
    <source>
        <dbReference type="EMBL" id="RGD73819.1"/>
    </source>
</evidence>
<proteinExistence type="predicted"/>
<evidence type="ECO:0000313" key="2">
    <source>
        <dbReference type="Proteomes" id="UP000261212"/>
    </source>
</evidence>
<dbReference type="AlphaFoldDB" id="A0A3E3DXY4"/>
<organism evidence="1 2">
    <name type="scientific">Anaerofustis stercorihominis</name>
    <dbReference type="NCBI Taxonomy" id="214853"/>
    <lineage>
        <taxon>Bacteria</taxon>
        <taxon>Bacillati</taxon>
        <taxon>Bacillota</taxon>
        <taxon>Clostridia</taxon>
        <taxon>Eubacteriales</taxon>
        <taxon>Eubacteriaceae</taxon>
        <taxon>Anaerofustis</taxon>
    </lineage>
</organism>
<comment type="caution">
    <text evidence="1">The sequence shown here is derived from an EMBL/GenBank/DDBJ whole genome shotgun (WGS) entry which is preliminary data.</text>
</comment>
<accession>A0A3E3DXY4</accession>